<sequence length="446" mass="49652">MSSRHPLAVSACVSTTTEVQGSMDSSPGRVTADALVLDFICDLWTGYNGDGLFHAGHLLAWSTVSRTWAARLRPLSFASVVLESRARGESFLALLEQSTARGTALGAHVQRVVFVDALLGDAWFPAVLLAARPHLRGCRPDGLGLAVGRPSQRKPKPTSLFASLPADSRDALAQFGHISMSRCCVPDFDDFVAFCGAVCDFGFLNCTSLSCVEWPCAEDDVRPLQLTSADRPIPQEVHVQRTAIRWPFIWLFLTTAQPAAPRTGRHARYIDVGELGKLEDLAHCVLQSCGDKCQSHVLELDDGTDERTTTLRMRCDFPRSSPTVEVSLSPATGFVTNVTLLFDHRMESEQRPLLITDLEPEPVHFSWEIFDECASAFGESSMGLSVRLRTDLEHMRLFAQKLKSHLPCMTETGKLRLFYAEPREGFSWEDDMIRDLWLFEWKQFTL</sequence>
<accession>A0A9P3LK46</accession>
<gene>
    <name evidence="1" type="ORF">PsYK624_130900</name>
</gene>
<dbReference type="AlphaFoldDB" id="A0A9P3LK46"/>
<name>A0A9P3LK46_9APHY</name>
<dbReference type="OrthoDB" id="10469638at2759"/>
<keyword evidence="2" id="KW-1185">Reference proteome</keyword>
<evidence type="ECO:0000313" key="1">
    <source>
        <dbReference type="EMBL" id="GJE96882.1"/>
    </source>
</evidence>
<dbReference type="EMBL" id="BPQB01000065">
    <property type="protein sequence ID" value="GJE96882.1"/>
    <property type="molecule type" value="Genomic_DNA"/>
</dbReference>
<proteinExistence type="predicted"/>
<dbReference type="Proteomes" id="UP000703269">
    <property type="component" value="Unassembled WGS sequence"/>
</dbReference>
<evidence type="ECO:0000313" key="2">
    <source>
        <dbReference type="Proteomes" id="UP000703269"/>
    </source>
</evidence>
<organism evidence="1 2">
    <name type="scientific">Phanerochaete sordida</name>
    <dbReference type="NCBI Taxonomy" id="48140"/>
    <lineage>
        <taxon>Eukaryota</taxon>
        <taxon>Fungi</taxon>
        <taxon>Dikarya</taxon>
        <taxon>Basidiomycota</taxon>
        <taxon>Agaricomycotina</taxon>
        <taxon>Agaricomycetes</taxon>
        <taxon>Polyporales</taxon>
        <taxon>Phanerochaetaceae</taxon>
        <taxon>Phanerochaete</taxon>
    </lineage>
</organism>
<comment type="caution">
    <text evidence="1">The sequence shown here is derived from an EMBL/GenBank/DDBJ whole genome shotgun (WGS) entry which is preliminary data.</text>
</comment>
<reference evidence="1 2" key="1">
    <citation type="submission" date="2021-08" db="EMBL/GenBank/DDBJ databases">
        <title>Draft Genome Sequence of Phanerochaete sordida strain YK-624.</title>
        <authorList>
            <person name="Mori T."/>
            <person name="Dohra H."/>
            <person name="Suzuki T."/>
            <person name="Kawagishi H."/>
            <person name="Hirai H."/>
        </authorList>
    </citation>
    <scope>NUCLEOTIDE SEQUENCE [LARGE SCALE GENOMIC DNA]</scope>
    <source>
        <strain evidence="1 2">YK-624</strain>
    </source>
</reference>
<protein>
    <submittedName>
        <fullName evidence="1">Uncharacterized protein</fullName>
    </submittedName>
</protein>